<gene>
    <name evidence="4" type="ORF">H7B90_20865</name>
</gene>
<dbReference type="Proteomes" id="UP000553776">
    <property type="component" value="Unassembled WGS sequence"/>
</dbReference>
<keyword evidence="1" id="KW-0812">Transmembrane</keyword>
<feature type="transmembrane region" description="Helical" evidence="1">
    <location>
        <begin position="131"/>
        <end position="151"/>
    </location>
</feature>
<sequence length="768" mass="84691">MATMLSRHQVLLSVFGGFVLLQYALFPLISDRTVLILTIETLPYFFSFFALRRIARAHRNHHRLFWSLLSWGGLCYAFALLAWAVYDAALGIQAPTASVGDALWSLQSALYVSALAYLLAKESGVKRGIRFLFDTAIVVTVVGTIGWEFVIRPQLGSLLAAEGWRAVAATASYPVSDLAILCSLFMLYCDRCFPYPRSVFVPFVSGFIVYVVADAAYLFQVASDTYRIGGWVDPLYAAMVPFLVLAGSRSTTALPDGSRRPKDDAANPKLKYLLLYGGLIALLAFAVVQTDADSLNAVFLASMAILTLVVVRQVTVLLENDALMAKLQRTLRKTEALALYDPLSLLPNRRFFEKQASEDLEAANRAADGERSLAVLFLDLDRFKYVNDGFGHEAGDALLLEVAQRLTKLAGGRHFVARMGGDEFTMLCRGLGSERELRELAERVLGEIGRPYPFGPDGFRATASVGVAVYPKDGTTVASLLKSADIALYKAKSQGKNRAVFYSERFDRVLSLQMAMETELRKAIERDEFVLHYQPQVDAASRKLVGVEALIRWQKQPGVMVSPAEFIPLAEETGLIVPIGEWVIRTACRQAKRWMDAGAPEFHMSVNLSPRQFSEANFVEVVSSVLDETGLPPDRLVLEITEGIAIQDVRETVEKLVALKRIGVLVSMDDFGTGYSSLAYLTLYQVDALKIAQTFISGVSADSDRASIVKAILAMASSLRLTVIAEGVETEEQYLFLKNHGCDWIQGYYFHKPLSAEEVSLLFAEAAA</sequence>
<dbReference type="PROSITE" id="PS50883">
    <property type="entry name" value="EAL"/>
    <property type="match status" value="1"/>
</dbReference>
<dbReference type="InterPro" id="IPR052155">
    <property type="entry name" value="Biofilm_reg_signaling"/>
</dbReference>
<dbReference type="Gene3D" id="3.30.70.270">
    <property type="match status" value="1"/>
</dbReference>
<dbReference type="SUPFAM" id="SSF55073">
    <property type="entry name" value="Nucleotide cyclase"/>
    <property type="match status" value="1"/>
</dbReference>
<reference evidence="4 5" key="1">
    <citation type="submission" date="2020-08" db="EMBL/GenBank/DDBJ databases">
        <title>Cohnella phylogeny.</title>
        <authorList>
            <person name="Dunlap C."/>
        </authorList>
    </citation>
    <scope>NUCLEOTIDE SEQUENCE [LARGE SCALE GENOMIC DNA]</scope>
    <source>
        <strain evidence="4 5">DSM 25239</strain>
    </source>
</reference>
<evidence type="ECO:0000259" key="3">
    <source>
        <dbReference type="PROSITE" id="PS50887"/>
    </source>
</evidence>
<dbReference type="EMBL" id="JACJVR010000079">
    <property type="protein sequence ID" value="MBB6693854.1"/>
    <property type="molecule type" value="Genomic_DNA"/>
</dbReference>
<dbReference type="SMART" id="SM00267">
    <property type="entry name" value="GGDEF"/>
    <property type="match status" value="1"/>
</dbReference>
<keyword evidence="1" id="KW-1133">Transmembrane helix</keyword>
<dbReference type="AlphaFoldDB" id="A0A841U718"/>
<dbReference type="Pfam" id="PF00990">
    <property type="entry name" value="GGDEF"/>
    <property type="match status" value="1"/>
</dbReference>
<dbReference type="RefSeq" id="WP_185137824.1">
    <property type="nucleotide sequence ID" value="NZ_JACJVR010000079.1"/>
</dbReference>
<dbReference type="InterPro" id="IPR029787">
    <property type="entry name" value="Nucleotide_cyclase"/>
</dbReference>
<feature type="domain" description="GGDEF" evidence="3">
    <location>
        <begin position="371"/>
        <end position="504"/>
    </location>
</feature>
<feature type="domain" description="EAL" evidence="2">
    <location>
        <begin position="513"/>
        <end position="767"/>
    </location>
</feature>
<feature type="transmembrane region" description="Helical" evidence="1">
    <location>
        <begin position="102"/>
        <end position="119"/>
    </location>
</feature>
<dbReference type="InterPro" id="IPR043128">
    <property type="entry name" value="Rev_trsase/Diguanyl_cyclase"/>
</dbReference>
<organism evidence="4 5">
    <name type="scientific">Cohnella xylanilytica</name>
    <dbReference type="NCBI Taxonomy" id="557555"/>
    <lineage>
        <taxon>Bacteria</taxon>
        <taxon>Bacillati</taxon>
        <taxon>Bacillota</taxon>
        <taxon>Bacilli</taxon>
        <taxon>Bacillales</taxon>
        <taxon>Paenibacillaceae</taxon>
        <taxon>Cohnella</taxon>
    </lineage>
</organism>
<proteinExistence type="predicted"/>
<evidence type="ECO:0000313" key="4">
    <source>
        <dbReference type="EMBL" id="MBB6693854.1"/>
    </source>
</evidence>
<feature type="transmembrane region" description="Helical" evidence="1">
    <location>
        <begin position="34"/>
        <end position="52"/>
    </location>
</feature>
<dbReference type="InterPro" id="IPR000160">
    <property type="entry name" value="GGDEF_dom"/>
</dbReference>
<name>A0A841U718_9BACL</name>
<dbReference type="FunFam" id="3.20.20.450:FF:000001">
    <property type="entry name" value="Cyclic di-GMP phosphodiesterase yahA"/>
    <property type="match status" value="1"/>
</dbReference>
<dbReference type="SUPFAM" id="SSF141868">
    <property type="entry name" value="EAL domain-like"/>
    <property type="match status" value="1"/>
</dbReference>
<evidence type="ECO:0000256" key="1">
    <source>
        <dbReference type="SAM" id="Phobius"/>
    </source>
</evidence>
<dbReference type="InterPro" id="IPR035919">
    <property type="entry name" value="EAL_sf"/>
</dbReference>
<dbReference type="SMART" id="SM00052">
    <property type="entry name" value="EAL"/>
    <property type="match status" value="1"/>
</dbReference>
<protein>
    <submittedName>
        <fullName evidence="4">Bifunctional diguanylate cyclase/phosphodiesterase</fullName>
    </submittedName>
</protein>
<dbReference type="CDD" id="cd01948">
    <property type="entry name" value="EAL"/>
    <property type="match status" value="1"/>
</dbReference>
<dbReference type="CDD" id="cd01949">
    <property type="entry name" value="GGDEF"/>
    <property type="match status" value="1"/>
</dbReference>
<comment type="caution">
    <text evidence="4">The sequence shown here is derived from an EMBL/GenBank/DDBJ whole genome shotgun (WGS) entry which is preliminary data.</text>
</comment>
<feature type="transmembrane region" description="Helical" evidence="1">
    <location>
        <begin position="163"/>
        <end position="187"/>
    </location>
</feature>
<feature type="transmembrane region" description="Helical" evidence="1">
    <location>
        <begin position="199"/>
        <end position="219"/>
    </location>
</feature>
<feature type="transmembrane region" description="Helical" evidence="1">
    <location>
        <begin position="64"/>
        <end position="86"/>
    </location>
</feature>
<feature type="transmembrane region" description="Helical" evidence="1">
    <location>
        <begin position="270"/>
        <end position="288"/>
    </location>
</feature>
<keyword evidence="5" id="KW-1185">Reference proteome</keyword>
<dbReference type="PANTHER" id="PTHR44757:SF2">
    <property type="entry name" value="BIOFILM ARCHITECTURE MAINTENANCE PROTEIN MBAA"/>
    <property type="match status" value="1"/>
</dbReference>
<feature type="transmembrane region" description="Helical" evidence="1">
    <location>
        <begin position="294"/>
        <end position="318"/>
    </location>
</feature>
<dbReference type="Gene3D" id="3.20.20.450">
    <property type="entry name" value="EAL domain"/>
    <property type="match status" value="1"/>
</dbReference>
<dbReference type="Pfam" id="PF00563">
    <property type="entry name" value="EAL"/>
    <property type="match status" value="1"/>
</dbReference>
<evidence type="ECO:0000259" key="2">
    <source>
        <dbReference type="PROSITE" id="PS50883"/>
    </source>
</evidence>
<dbReference type="PROSITE" id="PS50887">
    <property type="entry name" value="GGDEF"/>
    <property type="match status" value="1"/>
</dbReference>
<dbReference type="InterPro" id="IPR001633">
    <property type="entry name" value="EAL_dom"/>
</dbReference>
<keyword evidence="1" id="KW-0472">Membrane</keyword>
<evidence type="ECO:0000313" key="5">
    <source>
        <dbReference type="Proteomes" id="UP000553776"/>
    </source>
</evidence>
<accession>A0A841U718</accession>
<dbReference type="PANTHER" id="PTHR44757">
    <property type="entry name" value="DIGUANYLATE CYCLASE DGCP"/>
    <property type="match status" value="1"/>
</dbReference>
<dbReference type="NCBIfam" id="TIGR00254">
    <property type="entry name" value="GGDEF"/>
    <property type="match status" value="1"/>
</dbReference>